<organism evidence="8 9">
    <name type="scientific">Carpinus fangiana</name>
    <dbReference type="NCBI Taxonomy" id="176857"/>
    <lineage>
        <taxon>Eukaryota</taxon>
        <taxon>Viridiplantae</taxon>
        <taxon>Streptophyta</taxon>
        <taxon>Embryophyta</taxon>
        <taxon>Tracheophyta</taxon>
        <taxon>Spermatophyta</taxon>
        <taxon>Magnoliopsida</taxon>
        <taxon>eudicotyledons</taxon>
        <taxon>Gunneridae</taxon>
        <taxon>Pentapetalae</taxon>
        <taxon>rosids</taxon>
        <taxon>fabids</taxon>
        <taxon>Fagales</taxon>
        <taxon>Betulaceae</taxon>
        <taxon>Carpinus</taxon>
    </lineage>
</organism>
<evidence type="ECO:0000256" key="4">
    <source>
        <dbReference type="ARBA" id="ARBA00022776"/>
    </source>
</evidence>
<evidence type="ECO:0000256" key="5">
    <source>
        <dbReference type="ARBA" id="ARBA00022829"/>
    </source>
</evidence>
<reference evidence="8 9" key="1">
    <citation type="submission" date="2019-06" db="EMBL/GenBank/DDBJ databases">
        <title>A chromosomal-level reference genome of Carpinus fangiana (Coryloideae, Betulaceae).</title>
        <authorList>
            <person name="Yang X."/>
            <person name="Wang Z."/>
            <person name="Zhang L."/>
            <person name="Hao G."/>
            <person name="Liu J."/>
            <person name="Yang Y."/>
        </authorList>
    </citation>
    <scope>NUCLEOTIDE SEQUENCE [LARGE SCALE GENOMIC DNA]</scope>
    <source>
        <strain evidence="8">Cfa_2016G</strain>
        <tissue evidence="8">Leaf</tissue>
    </source>
</reference>
<comment type="similarity">
    <text evidence="2">Belongs to the SCC4/mau-2 family.</text>
</comment>
<evidence type="ECO:0000256" key="2">
    <source>
        <dbReference type="ARBA" id="ARBA00008585"/>
    </source>
</evidence>
<keyword evidence="7" id="KW-0131">Cell cycle</keyword>
<dbReference type="EMBL" id="VIBQ01000031">
    <property type="protein sequence ID" value="KAB8416408.1"/>
    <property type="molecule type" value="Genomic_DNA"/>
</dbReference>
<keyword evidence="5" id="KW-0159">Chromosome partition</keyword>
<dbReference type="GO" id="GO:0007059">
    <property type="term" value="P:chromosome segregation"/>
    <property type="evidence" value="ECO:0007669"/>
    <property type="project" value="UniProtKB-KW"/>
</dbReference>
<evidence type="ECO:0000313" key="8">
    <source>
        <dbReference type="EMBL" id="KAB8416408.1"/>
    </source>
</evidence>
<dbReference type="GO" id="GO:0007064">
    <property type="term" value="P:mitotic sister chromatid cohesion"/>
    <property type="evidence" value="ECO:0007669"/>
    <property type="project" value="InterPro"/>
</dbReference>
<keyword evidence="3" id="KW-0132">Cell division</keyword>
<dbReference type="GO" id="GO:0051301">
    <property type="term" value="P:cell division"/>
    <property type="evidence" value="ECO:0007669"/>
    <property type="project" value="UniProtKB-KW"/>
</dbReference>
<dbReference type="PANTHER" id="PTHR21394">
    <property type="entry name" value="MAU2 CHROMATID COHESION FACTOR HOMOLOG"/>
    <property type="match status" value="1"/>
</dbReference>
<evidence type="ECO:0000256" key="1">
    <source>
        <dbReference type="ARBA" id="ARBA00004123"/>
    </source>
</evidence>
<gene>
    <name evidence="8" type="ORF">FH972_024927</name>
</gene>
<sequence length="717" mass="78958">MQAQPNVKQASLDGAADYANKPVFSEQPQQARKANQAAPVVKVTVVSEQATTPVVTTEFPVDYRLLLLSLADEYISQARLSSHVVASSIDQSEGNQYFKLIATGLACYESVLKTPHWQSSPRQEAMIRLRYATVLHEETENDRVVEDVLAKGLLLCERNRLFDLKYSMQHLLARVICNTKPKAALKHVEKAVEEAKASRHVPWIYALQFLRASLLVQQNGQDVKQALASLQSVAELARSQRDAGVCAMALIREAMLHMSLRAHDWDKEVDRVLASARAQHMNLGDQAAPQIGALIHLLNLASSFEPCQPKQLEQKRLAMLDYYDNHIHEADWPVDGIFSLPIRGAEANKLTSDTCGIFVADENGKTQLRFRWLDKQDTFALAYTLNAMVAHSKPSSQEKSRPEELLKEALKYTSISSAPREARIPLAAACEHVRMRNVLQCYVLINLAFLYCNRSNLAEASSTMASLKKLLKCPGLAAPGNVATMLTYLEAMIMHAKGKVVDALQVYQSPRLSLLEGSFGIATVKEQLRVLAALSVILIVRSPAHPSHALLRPLLDRLTPVFEGIKSTSDACERGMSPQLAAAYSLVLATSHEDRWSLQEDAHTSVLSTKKHLQVCFHVAKDMTNHLLLAAGMSFLHSQMFNGQVGDQALNSARNAQDLAKNSGSVLWACVTDGIAATAMEKNGMGEQAQKALEHGIKLAERLPGGVMDLLDAQQGE</sequence>
<accession>A0A5N6KZS9</accession>
<dbReference type="GO" id="GO:0005634">
    <property type="term" value="C:nucleus"/>
    <property type="evidence" value="ECO:0007669"/>
    <property type="project" value="UniProtKB-SubCell"/>
</dbReference>
<protein>
    <recommendedName>
        <fullName evidence="10">Cohesin loading factor</fullName>
    </recommendedName>
</protein>
<keyword evidence="4" id="KW-0498">Mitosis</keyword>
<evidence type="ECO:0000256" key="6">
    <source>
        <dbReference type="ARBA" id="ARBA00023242"/>
    </source>
</evidence>
<evidence type="ECO:0000256" key="7">
    <source>
        <dbReference type="ARBA" id="ARBA00023306"/>
    </source>
</evidence>
<evidence type="ECO:0008006" key="10">
    <source>
        <dbReference type="Google" id="ProtNLM"/>
    </source>
</evidence>
<keyword evidence="9" id="KW-1185">Reference proteome</keyword>
<dbReference type="Proteomes" id="UP000327013">
    <property type="component" value="Unassembled WGS sequence"/>
</dbReference>
<proteinExistence type="inferred from homology"/>
<dbReference type="OrthoDB" id="5565328at2759"/>
<evidence type="ECO:0000313" key="9">
    <source>
        <dbReference type="Proteomes" id="UP000327013"/>
    </source>
</evidence>
<evidence type="ECO:0000256" key="3">
    <source>
        <dbReference type="ARBA" id="ARBA00022618"/>
    </source>
</evidence>
<name>A0A5N6KZS9_9ROSI</name>
<comment type="caution">
    <text evidence="8">The sequence shown here is derived from an EMBL/GenBank/DDBJ whole genome shotgun (WGS) entry which is preliminary data.</text>
</comment>
<dbReference type="InterPro" id="IPR019440">
    <property type="entry name" value="MAU2"/>
</dbReference>
<keyword evidence="6" id="KW-0539">Nucleus</keyword>
<dbReference type="AlphaFoldDB" id="A0A5N6KZS9"/>
<comment type="subcellular location">
    <subcellularLocation>
        <location evidence="1">Nucleus</location>
    </subcellularLocation>
</comment>
<dbReference type="Pfam" id="PF10345">
    <property type="entry name" value="Cohesin_load"/>
    <property type="match status" value="1"/>
</dbReference>